<reference evidence="4 5" key="1">
    <citation type="submission" date="2019-12" db="EMBL/GenBank/DDBJ databases">
        <title>Whole genome sequencing of endophytic Actinobacterium Micromonospora sp. MPMI6T.</title>
        <authorList>
            <person name="Evv R."/>
            <person name="Podile A.R."/>
        </authorList>
    </citation>
    <scope>NUCLEOTIDE SEQUENCE [LARGE SCALE GENOMIC DNA]</scope>
    <source>
        <strain evidence="4 5">MPMI6</strain>
    </source>
</reference>
<evidence type="ECO:0000256" key="1">
    <source>
        <dbReference type="ARBA" id="ARBA00008455"/>
    </source>
</evidence>
<dbReference type="InterPro" id="IPR013128">
    <property type="entry name" value="Peptidase_C1A"/>
</dbReference>
<proteinExistence type="inferred from homology"/>
<dbReference type="SMART" id="SM00645">
    <property type="entry name" value="Pept_C1"/>
    <property type="match status" value="1"/>
</dbReference>
<sequence length="320" mass="34940">MTYGETGRELNPPVDLAALRSTLERERASWRMAETSVTALTEAERVIRLGVPVPPDFDPAQIDAGRESANFLARAALASAFGAPTSFDLRDVGGINYSTPIRDQGNCGSCVAFGVAATMEHVLRYSQRDPNLVVDLSEAHLFYCHGRADGRHCRSGWLPEPALGACCDKGVTTEECYPYTAGDQNCTGLDPNWQNSRAVVTQWQDVSGNPASMKRALALYGSIVACMYVYQDFYAYRTGVYRHLSGELAGGHCVTLIGYDDVQGCWIGKNSWGTNWGDGGFFRIAYGECGIEQWHTCEVQGVRLNQLVPVGAEARRAFLG</sequence>
<dbReference type="Pfam" id="PF00112">
    <property type="entry name" value="Peptidase_C1"/>
    <property type="match status" value="1"/>
</dbReference>
<keyword evidence="2" id="KW-1015">Disulfide bond</keyword>
<comment type="similarity">
    <text evidence="1">Belongs to the peptidase C1 family.</text>
</comment>
<dbReference type="RefSeq" id="WP_208814396.1">
    <property type="nucleotide sequence ID" value="NZ_WVUH01000126.1"/>
</dbReference>
<evidence type="ECO:0000313" key="4">
    <source>
        <dbReference type="EMBL" id="MBO4207504.1"/>
    </source>
</evidence>
<dbReference type="PANTHER" id="PTHR12411">
    <property type="entry name" value="CYSTEINE PROTEASE FAMILY C1-RELATED"/>
    <property type="match status" value="1"/>
</dbReference>
<comment type="caution">
    <text evidence="4">The sequence shown here is derived from an EMBL/GenBank/DDBJ whole genome shotgun (WGS) entry which is preliminary data.</text>
</comment>
<dbReference type="InterPro" id="IPR000668">
    <property type="entry name" value="Peptidase_C1A_C"/>
</dbReference>
<evidence type="ECO:0000259" key="3">
    <source>
        <dbReference type="SMART" id="SM00645"/>
    </source>
</evidence>
<dbReference type="Proteomes" id="UP000823521">
    <property type="component" value="Unassembled WGS sequence"/>
</dbReference>
<dbReference type="InterPro" id="IPR025661">
    <property type="entry name" value="Pept_asp_AS"/>
</dbReference>
<dbReference type="SUPFAM" id="SSF54001">
    <property type="entry name" value="Cysteine proteinases"/>
    <property type="match status" value="1"/>
</dbReference>
<dbReference type="Gene3D" id="3.90.70.10">
    <property type="entry name" value="Cysteine proteinases"/>
    <property type="match status" value="1"/>
</dbReference>
<evidence type="ECO:0000256" key="2">
    <source>
        <dbReference type="ARBA" id="ARBA00023157"/>
    </source>
</evidence>
<accession>A0ABS3VSJ6</accession>
<gene>
    <name evidence="4" type="ORF">GSF22_16020</name>
</gene>
<dbReference type="InterPro" id="IPR025660">
    <property type="entry name" value="Pept_his_AS"/>
</dbReference>
<organism evidence="4 5">
    <name type="scientific">Micromonospora echinofusca</name>
    <dbReference type="NCBI Taxonomy" id="47858"/>
    <lineage>
        <taxon>Bacteria</taxon>
        <taxon>Bacillati</taxon>
        <taxon>Actinomycetota</taxon>
        <taxon>Actinomycetes</taxon>
        <taxon>Micromonosporales</taxon>
        <taxon>Micromonosporaceae</taxon>
        <taxon>Micromonospora</taxon>
    </lineage>
</organism>
<dbReference type="InterPro" id="IPR038765">
    <property type="entry name" value="Papain-like_cys_pep_sf"/>
</dbReference>
<dbReference type="CDD" id="cd02248">
    <property type="entry name" value="Peptidase_C1A"/>
    <property type="match status" value="1"/>
</dbReference>
<dbReference type="PROSITE" id="PS00639">
    <property type="entry name" value="THIOL_PROTEASE_HIS"/>
    <property type="match status" value="1"/>
</dbReference>
<name>A0ABS3VSJ6_MICEH</name>
<evidence type="ECO:0000313" key="5">
    <source>
        <dbReference type="Proteomes" id="UP000823521"/>
    </source>
</evidence>
<dbReference type="EMBL" id="WVUH01000126">
    <property type="protein sequence ID" value="MBO4207504.1"/>
    <property type="molecule type" value="Genomic_DNA"/>
</dbReference>
<dbReference type="PROSITE" id="PS00640">
    <property type="entry name" value="THIOL_PROTEASE_ASN"/>
    <property type="match status" value="1"/>
</dbReference>
<protein>
    <submittedName>
        <fullName evidence="4">Peptidase</fullName>
    </submittedName>
</protein>
<feature type="domain" description="Peptidase C1A papain C-terminal" evidence="3">
    <location>
        <begin position="83"/>
        <end position="300"/>
    </location>
</feature>
<dbReference type="InterPro" id="IPR039417">
    <property type="entry name" value="Peptidase_C1A_papain-like"/>
</dbReference>
<keyword evidence="5" id="KW-1185">Reference proteome</keyword>